<sequence>MLYTGRSISCADKTNAQALRSVGCPPKSLLESTAFALVLSGRLETSCFQPDSAACFSRSFVSACLNSLPSVKQNAWAALRV</sequence>
<proteinExistence type="predicted"/>
<dbReference type="AlphaFoldDB" id="Q24QL4"/>
<name>Q24QL4_DESHY</name>
<dbReference type="Proteomes" id="UP000001946">
    <property type="component" value="Chromosome"/>
</dbReference>
<evidence type="ECO:0000313" key="1">
    <source>
        <dbReference type="EMBL" id="BAE85678.1"/>
    </source>
</evidence>
<accession>Q24QL4</accession>
<dbReference type="KEGG" id="dsy:DSY3889"/>
<dbReference type="HOGENOM" id="CLU_2568262_0_0_9"/>
<keyword evidence="2" id="KW-1185">Reference proteome</keyword>
<dbReference type="EMBL" id="AP008230">
    <property type="protein sequence ID" value="BAE85678.1"/>
    <property type="molecule type" value="Genomic_DNA"/>
</dbReference>
<gene>
    <name evidence="1" type="ordered locus">DSY3889</name>
</gene>
<organism evidence="1 2">
    <name type="scientific">Desulfitobacterium hafniense (strain Y51)</name>
    <dbReference type="NCBI Taxonomy" id="138119"/>
    <lineage>
        <taxon>Bacteria</taxon>
        <taxon>Bacillati</taxon>
        <taxon>Bacillota</taxon>
        <taxon>Clostridia</taxon>
        <taxon>Eubacteriales</taxon>
        <taxon>Desulfitobacteriaceae</taxon>
        <taxon>Desulfitobacterium</taxon>
    </lineage>
</organism>
<evidence type="ECO:0000313" key="2">
    <source>
        <dbReference type="Proteomes" id="UP000001946"/>
    </source>
</evidence>
<protein>
    <submittedName>
        <fullName evidence="1">Uncharacterized protein</fullName>
    </submittedName>
</protein>
<reference evidence="1 2" key="1">
    <citation type="journal article" date="2006" name="J. Bacteriol.">
        <title>Complete genome sequence of the dehalorespiring bacterium Desulfitobacterium hafniense Y51 and comparison with Dehalococcoides ethenogenes 195.</title>
        <authorList>
            <person name="Nonaka H."/>
            <person name="Keresztes G."/>
            <person name="Shinoda Y."/>
            <person name="Ikenaga Y."/>
            <person name="Abe M."/>
            <person name="Naito K."/>
            <person name="Inatomi K."/>
            <person name="Furukawa K."/>
            <person name="Inui M."/>
            <person name="Yukawa H."/>
        </authorList>
    </citation>
    <scope>NUCLEOTIDE SEQUENCE [LARGE SCALE GENOMIC DNA]</scope>
    <source>
        <strain evidence="1 2">Y51</strain>
    </source>
</reference>